<protein>
    <submittedName>
        <fullName evidence="2">Pf09347 domain protein</fullName>
    </submittedName>
</protein>
<keyword evidence="3" id="KW-1185">Reference proteome</keyword>
<dbReference type="EMBL" id="MNUE01000077">
    <property type="protein sequence ID" value="OJD29587.1"/>
    <property type="molecule type" value="Genomic_DNA"/>
</dbReference>
<dbReference type="AlphaFoldDB" id="A0A1J9RAY6"/>
<dbReference type="PANTHER" id="PTHR31527">
    <property type="entry name" value="RE64534P"/>
    <property type="match status" value="1"/>
</dbReference>
<comment type="caution">
    <text evidence="2">The sequence shown here is derived from an EMBL/GenBank/DDBJ whole genome shotgun (WGS) entry which is preliminary data.</text>
</comment>
<organism evidence="2 3">
    <name type="scientific">Diplodia corticola</name>
    <dbReference type="NCBI Taxonomy" id="236234"/>
    <lineage>
        <taxon>Eukaryota</taxon>
        <taxon>Fungi</taxon>
        <taxon>Dikarya</taxon>
        <taxon>Ascomycota</taxon>
        <taxon>Pezizomycotina</taxon>
        <taxon>Dothideomycetes</taxon>
        <taxon>Dothideomycetes incertae sedis</taxon>
        <taxon>Botryosphaeriales</taxon>
        <taxon>Botryosphaeriaceae</taxon>
        <taxon>Diplodia</taxon>
    </lineage>
</organism>
<accession>A0A1J9RAY6</accession>
<gene>
    <name evidence="2" type="ORF">BKCO1_7700039</name>
</gene>
<feature type="domain" description="DUF1989" evidence="1">
    <location>
        <begin position="79"/>
        <end position="159"/>
    </location>
</feature>
<evidence type="ECO:0000259" key="1">
    <source>
        <dbReference type="Pfam" id="PF09347"/>
    </source>
</evidence>
<feature type="domain" description="DUF1989" evidence="1">
    <location>
        <begin position="196"/>
        <end position="239"/>
    </location>
</feature>
<dbReference type="OrthoDB" id="504708at2759"/>
<name>A0A1J9RAY6_9PEZI</name>
<dbReference type="PIRSF" id="PIRSF006487">
    <property type="entry name" value="GcvT"/>
    <property type="match status" value="1"/>
</dbReference>
<evidence type="ECO:0000313" key="3">
    <source>
        <dbReference type="Proteomes" id="UP000183809"/>
    </source>
</evidence>
<dbReference type="Pfam" id="PF09347">
    <property type="entry name" value="DUF1989"/>
    <property type="match status" value="3"/>
</dbReference>
<sequence length="268" mass="28576">MIEPPAQVIPARRGAATLIRRGQRIKVINTSGTQVVDTWAFALHTAATASSGSPPDAPLFPAATASSLTSYSSPANFAASVPEYTSMSHTRASLGKTHPAVGDALYSQKRAPIMTIVEDTSPGVHDTLIAACDRWRYAELGIEGYHESCTDNFWDALDALLSASSSSAEAGGGLGPSLSPEQREGLRQLQARLGGRVPDPFNLFMNIPTAGTAYVKDLSFEHPVTKPGDYVVLRAERDAVVVMSACPQEVLDINGRRPSDAHFQVLDE</sequence>
<reference evidence="2 3" key="1">
    <citation type="submission" date="2016-10" db="EMBL/GenBank/DDBJ databases">
        <title>Proteomics and genomics reveal pathogen-plant mechanisms compatible with a hemibiotrophic lifestyle of Diplodia corticola.</title>
        <authorList>
            <person name="Fernandes I."/>
            <person name="De Jonge R."/>
            <person name="Van De Peer Y."/>
            <person name="Devreese B."/>
            <person name="Alves A."/>
            <person name="Esteves A.C."/>
        </authorList>
    </citation>
    <scope>NUCLEOTIDE SEQUENCE [LARGE SCALE GENOMIC DNA]</scope>
    <source>
        <strain evidence="2 3">CBS 112549</strain>
    </source>
</reference>
<dbReference type="PANTHER" id="PTHR31527:SF0">
    <property type="entry name" value="RE64534P"/>
    <property type="match status" value="1"/>
</dbReference>
<feature type="domain" description="DUF1989" evidence="1">
    <location>
        <begin position="8"/>
        <end position="46"/>
    </location>
</feature>
<dbReference type="RefSeq" id="XP_020125847.1">
    <property type="nucleotide sequence ID" value="XM_020279051.1"/>
</dbReference>
<dbReference type="GeneID" id="31019313"/>
<dbReference type="InterPro" id="IPR018959">
    <property type="entry name" value="DUF1989"/>
</dbReference>
<evidence type="ECO:0000313" key="2">
    <source>
        <dbReference type="EMBL" id="OJD29587.1"/>
    </source>
</evidence>
<dbReference type="Proteomes" id="UP000183809">
    <property type="component" value="Unassembled WGS sequence"/>
</dbReference>
<proteinExistence type="predicted"/>